<keyword evidence="3" id="KW-1185">Reference proteome</keyword>
<feature type="domain" description="Htaa" evidence="1">
    <location>
        <begin position="3"/>
        <end position="137"/>
    </location>
</feature>
<name>A0A160PL95_9CORY</name>
<evidence type="ECO:0000313" key="3">
    <source>
        <dbReference type="Proteomes" id="UP000218244"/>
    </source>
</evidence>
<dbReference type="EMBL" id="AP017369">
    <property type="protein sequence ID" value="BAU94419.1"/>
    <property type="molecule type" value="Genomic_DNA"/>
</dbReference>
<organism evidence="2 3">
    <name type="scientific">Corynebacterium suranareeae</name>
    <dbReference type="NCBI Taxonomy" id="2506452"/>
    <lineage>
        <taxon>Bacteria</taxon>
        <taxon>Bacillati</taxon>
        <taxon>Actinomycetota</taxon>
        <taxon>Actinomycetes</taxon>
        <taxon>Mycobacteriales</taxon>
        <taxon>Corynebacteriaceae</taxon>
        <taxon>Corynebacterium</taxon>
    </lineage>
</organism>
<reference evidence="2 3" key="1">
    <citation type="submission" date="2016-02" db="EMBL/GenBank/DDBJ databases">
        <title>Corynebacterium glutamicum N24 whole genome sequencing project.</title>
        <authorList>
            <person name="Matsutani M."/>
            <person name="Nangtapong N."/>
            <person name="Yakushi T."/>
            <person name="Matsushita K."/>
        </authorList>
    </citation>
    <scope>NUCLEOTIDE SEQUENCE [LARGE SCALE GENOMIC DNA]</scope>
    <source>
        <strain evidence="2 3">N24</strain>
    </source>
</reference>
<protein>
    <recommendedName>
        <fullName evidence="1">Htaa domain-containing protein</fullName>
    </recommendedName>
</protein>
<dbReference type="RefSeq" id="WP_096453484.1">
    <property type="nucleotide sequence ID" value="NZ_AP017369.1"/>
</dbReference>
<dbReference type="InterPro" id="IPR007331">
    <property type="entry name" value="Htaa"/>
</dbReference>
<dbReference type="AlphaFoldDB" id="A0A160PL95"/>
<accession>A0A160PL95</accession>
<evidence type="ECO:0000259" key="1">
    <source>
        <dbReference type="Pfam" id="PF04213"/>
    </source>
</evidence>
<evidence type="ECO:0000313" key="2">
    <source>
        <dbReference type="EMBL" id="BAU94419.1"/>
    </source>
</evidence>
<dbReference type="KEGG" id="csur:N24_0157"/>
<sequence>MSEHFVWGIKDSFLQYVNALPDGSITASNGAILTPKNVFHFPLTTSTSDKFESSGEISIHGHHGMLDVTFHHLTVTLEQDKAVISVQVKGRSMKIARGHVIHHTPEEIVISTQVTTMGSELLGGVYQAGTDMDPLTIHLNSEG</sequence>
<dbReference type="Pfam" id="PF04213">
    <property type="entry name" value="HtaA"/>
    <property type="match status" value="1"/>
</dbReference>
<dbReference type="Proteomes" id="UP000218244">
    <property type="component" value="Chromosome"/>
</dbReference>
<proteinExistence type="predicted"/>
<gene>
    <name evidence="2" type="ORF">N24_0157</name>
</gene>